<sequence>MAFEELILDKFSTNFLGLNALASELLEILFGKNGIEYGTPDEHEPEYEKIIC</sequence>
<proteinExistence type="predicted"/>
<reference evidence="1 2" key="1">
    <citation type="submission" date="2018-08" db="EMBL/GenBank/DDBJ databases">
        <authorList>
            <person name="Muller C M."/>
        </authorList>
    </citation>
    <scope>NUCLEOTIDE SEQUENCE [LARGE SCALE GENOMIC DNA]</scope>
</reference>
<evidence type="ECO:0000313" key="1">
    <source>
        <dbReference type="EMBL" id="VDB95347.1"/>
    </source>
</evidence>
<gene>
    <name evidence="1" type="ORF">BGT96224V316_LOCUS8277</name>
</gene>
<dbReference type="Proteomes" id="UP000324639">
    <property type="component" value="Chromosome Bgt_-10"/>
</dbReference>
<keyword evidence="2" id="KW-1185">Reference proteome</keyword>
<dbReference type="AlphaFoldDB" id="A0A9X9MQ52"/>
<evidence type="ECO:0000313" key="2">
    <source>
        <dbReference type="Proteomes" id="UP000324639"/>
    </source>
</evidence>
<protein>
    <submittedName>
        <fullName evidence="1">Bgt-50102</fullName>
    </submittedName>
</protein>
<dbReference type="EMBL" id="LR026993">
    <property type="protein sequence ID" value="VDB95347.1"/>
    <property type="molecule type" value="Genomic_DNA"/>
</dbReference>
<name>A0A9X9MQ52_BLUGR</name>
<organism evidence="1 2">
    <name type="scientific">Blumeria graminis f. sp. tritici</name>
    <dbReference type="NCBI Taxonomy" id="62690"/>
    <lineage>
        <taxon>Eukaryota</taxon>
        <taxon>Fungi</taxon>
        <taxon>Dikarya</taxon>
        <taxon>Ascomycota</taxon>
        <taxon>Pezizomycotina</taxon>
        <taxon>Leotiomycetes</taxon>
        <taxon>Erysiphales</taxon>
        <taxon>Erysiphaceae</taxon>
        <taxon>Blumeria</taxon>
    </lineage>
</organism>
<accession>A0A9X9MQ52</accession>